<dbReference type="OrthoDB" id="7466780at2759"/>
<evidence type="ECO:0000313" key="3">
    <source>
        <dbReference type="Proteomes" id="UP000291343"/>
    </source>
</evidence>
<accession>A0A482WXS9</accession>
<evidence type="ECO:0000256" key="1">
    <source>
        <dbReference type="SAM" id="MobiDB-lite"/>
    </source>
</evidence>
<proteinExistence type="predicted"/>
<organism evidence="2 3">
    <name type="scientific">Laodelphax striatellus</name>
    <name type="common">Small brown planthopper</name>
    <name type="synonym">Delphax striatella</name>
    <dbReference type="NCBI Taxonomy" id="195883"/>
    <lineage>
        <taxon>Eukaryota</taxon>
        <taxon>Metazoa</taxon>
        <taxon>Ecdysozoa</taxon>
        <taxon>Arthropoda</taxon>
        <taxon>Hexapoda</taxon>
        <taxon>Insecta</taxon>
        <taxon>Pterygota</taxon>
        <taxon>Neoptera</taxon>
        <taxon>Paraneoptera</taxon>
        <taxon>Hemiptera</taxon>
        <taxon>Auchenorrhyncha</taxon>
        <taxon>Fulgoroidea</taxon>
        <taxon>Delphacidae</taxon>
        <taxon>Criomorphinae</taxon>
        <taxon>Laodelphax</taxon>
    </lineage>
</organism>
<dbReference type="STRING" id="195883.A0A482WXS9"/>
<reference evidence="2 3" key="1">
    <citation type="journal article" date="2017" name="Gigascience">
        <title>Genome sequence of the small brown planthopper, Laodelphax striatellus.</title>
        <authorList>
            <person name="Zhu J."/>
            <person name="Jiang F."/>
            <person name="Wang X."/>
            <person name="Yang P."/>
            <person name="Bao Y."/>
            <person name="Zhao W."/>
            <person name="Wang W."/>
            <person name="Lu H."/>
            <person name="Wang Q."/>
            <person name="Cui N."/>
            <person name="Li J."/>
            <person name="Chen X."/>
            <person name="Luo L."/>
            <person name="Yu J."/>
            <person name="Kang L."/>
            <person name="Cui F."/>
        </authorList>
    </citation>
    <scope>NUCLEOTIDE SEQUENCE [LARGE SCALE GENOMIC DNA]</scope>
    <source>
        <strain evidence="2">Lst14</strain>
    </source>
</reference>
<comment type="caution">
    <text evidence="2">The sequence shown here is derived from an EMBL/GenBank/DDBJ whole genome shotgun (WGS) entry which is preliminary data.</text>
</comment>
<dbReference type="EMBL" id="QKKF02022438">
    <property type="protein sequence ID" value="RZF38379.1"/>
    <property type="molecule type" value="Genomic_DNA"/>
</dbReference>
<gene>
    <name evidence="2" type="ORF">LSTR_LSTR015087</name>
</gene>
<feature type="compositionally biased region" description="Polar residues" evidence="1">
    <location>
        <begin position="212"/>
        <end position="232"/>
    </location>
</feature>
<name>A0A482WXS9_LAOST</name>
<protein>
    <submittedName>
        <fullName evidence="2">Uncharacterized protein</fullName>
    </submittedName>
</protein>
<dbReference type="AlphaFoldDB" id="A0A482WXS9"/>
<keyword evidence="3" id="KW-1185">Reference proteome</keyword>
<dbReference type="Proteomes" id="UP000291343">
    <property type="component" value="Unassembled WGS sequence"/>
</dbReference>
<dbReference type="InParanoid" id="A0A482WXS9"/>
<evidence type="ECO:0000313" key="2">
    <source>
        <dbReference type="EMBL" id="RZF38379.1"/>
    </source>
</evidence>
<feature type="region of interest" description="Disordered" evidence="1">
    <location>
        <begin position="212"/>
        <end position="233"/>
    </location>
</feature>
<sequence length="341" mass="39278">MATINKPLPHELLKCIPRYDGTPYKLPQFISTCEDLLNAYCTDDIKEKDGNHWLLFKTAMCHLEGPAEAVAYNNSCATLVELISSLKQNFADNRPVPELIAEISVMCSFNGEHPIEFLNRLEEKRTHVLTKYKIDGVSGELLKNLINQLNATLVNTFVHGVHPTLGSHLQVLQIQNLDDARSKLINDCSIVLQQLNLNRTTDLINRNGNRFSHSPSTYRIPNHENSFQTQGRPNRHSQIFFKTDKEDFKIIRDSFSLISNNRASTMHHNKVTSNLKTPTELFKSTLQNQNYRPNFHQQNFQQQRFHNRTFKIQTVTPNPTRNSIHQTQYLCAHKGQTQFKN</sequence>